<dbReference type="Pfam" id="PF00015">
    <property type="entry name" value="MCPsignal"/>
    <property type="match status" value="1"/>
</dbReference>
<keyword evidence="4" id="KW-1133">Transmembrane helix</keyword>
<evidence type="ECO:0000313" key="7">
    <source>
        <dbReference type="EMBL" id="EFQ24834.1"/>
    </source>
</evidence>
<dbReference type="GO" id="GO:0016020">
    <property type="term" value="C:membrane"/>
    <property type="evidence" value="ECO:0007669"/>
    <property type="project" value="InterPro"/>
</dbReference>
<dbReference type="GO" id="GO:0007165">
    <property type="term" value="P:signal transduction"/>
    <property type="evidence" value="ECO:0007669"/>
    <property type="project" value="UniProtKB-KW"/>
</dbReference>
<proteinExistence type="inferred from homology"/>
<feature type="domain" description="Methyl-accepting transducer" evidence="5">
    <location>
        <begin position="415"/>
        <end position="651"/>
    </location>
</feature>
<dbReference type="SUPFAM" id="SSF58104">
    <property type="entry name" value="Methyl-accepting chemotaxis protein (MCP) signaling domain"/>
    <property type="match status" value="1"/>
</dbReference>
<keyword evidence="4" id="KW-0812">Transmembrane</keyword>
<dbReference type="Pfam" id="PF22673">
    <property type="entry name" value="MCP-like_PDC_1"/>
    <property type="match status" value="1"/>
</dbReference>
<dbReference type="PROSITE" id="PS50885">
    <property type="entry name" value="HAMP"/>
    <property type="match status" value="1"/>
</dbReference>
<dbReference type="HOGENOM" id="CLU_000445_107_19_0"/>
<evidence type="ECO:0000259" key="5">
    <source>
        <dbReference type="PROSITE" id="PS50111"/>
    </source>
</evidence>
<protein>
    <submittedName>
        <fullName evidence="7">Methyl-accepting chemotaxis sensory transducer with Cache sensor</fullName>
    </submittedName>
</protein>
<dbReference type="AlphaFoldDB" id="E3D0U6"/>
<sequence>MAWGLQRKILVQVLGTCFVVLAGLVGLLGLYARESALKSAQEIAFQTASAQGLRIQGELNRTAVSLSALAGSLGTLDAGDSRSPALVGKMLRTLLEEDPQVRCVWGAYEPGEFPALGEDRYEPMFEKTDGGTAEGMGIREKLAQSPLPGLDALVRVPRDTGKPYVSSPYRFSYTGVVADSLLVVSLSAPIRRGGKTVGVVGVDLDLGAVQALVRGVRVLGTGLGSLDASDGTIVFHHDEKTIGRNLAEVGKGVIPGLEKLLAAIREGREYRGTEYSLGLGERAYKVNVPLPVGDTGTAWSFCAVVPLSTIQGEAERLTLKIFPAALGGFFLMAAVVGLLVRRLVRPLRRVAELAARAREGDLSFRREAFGVLPPDELGGMADAVADLVGKQRELVEQIRSLSRSSLNRAQSLSSLAEQSAASMETVREAVEEAARLSQDTSATLEETNAGVQEVSTGAVVSADASSRGAQAAEDTARRSRGAFRQVEALLEGIHRIAGRVEEDRRAQGEVVQAVGAIEGFVSTIRGLADQTNLLALNAAIEAARAGETGRGFAVVADEVRKLAAASTHAAGQVDTLIQELREHAARAQASLDSTEPAFREALELSRRVQGELSGSLEALDRMEDLMGNLAAAAQQQAAAGEEMARGVDRASKSTETVSQAVESIRLVSADTARGAEELARQSQTLEEEAGRMARLLEGFRLQALPEA</sequence>
<dbReference type="STRING" id="584708.Apau_2427"/>
<dbReference type="InterPro" id="IPR003660">
    <property type="entry name" value="HAMP_dom"/>
</dbReference>
<dbReference type="Gene3D" id="1.10.287.950">
    <property type="entry name" value="Methyl-accepting chemotaxis protein"/>
    <property type="match status" value="1"/>
</dbReference>
<dbReference type="PANTHER" id="PTHR32089:SF112">
    <property type="entry name" value="LYSOZYME-LIKE PROTEIN-RELATED"/>
    <property type="match status" value="1"/>
</dbReference>
<dbReference type="PROSITE" id="PS50111">
    <property type="entry name" value="CHEMOTAXIS_TRANSDUC_2"/>
    <property type="match status" value="1"/>
</dbReference>
<dbReference type="PANTHER" id="PTHR32089">
    <property type="entry name" value="METHYL-ACCEPTING CHEMOTAXIS PROTEIN MCPB"/>
    <property type="match status" value="1"/>
</dbReference>
<evidence type="ECO:0000256" key="1">
    <source>
        <dbReference type="ARBA" id="ARBA00023224"/>
    </source>
</evidence>
<dbReference type="Pfam" id="PF00672">
    <property type="entry name" value="HAMP"/>
    <property type="match status" value="1"/>
</dbReference>
<evidence type="ECO:0000313" key="8">
    <source>
        <dbReference type="Proteomes" id="UP000005096"/>
    </source>
</evidence>
<name>E3D0U6_9BACT</name>
<comment type="similarity">
    <text evidence="2">Belongs to the methyl-accepting chemotaxis (MCP) protein family.</text>
</comment>
<dbReference type="Gene3D" id="3.30.450.20">
    <property type="entry name" value="PAS domain"/>
    <property type="match status" value="2"/>
</dbReference>
<organism evidence="7 8">
    <name type="scientific">Aminomonas paucivorans DSM 12260</name>
    <dbReference type="NCBI Taxonomy" id="584708"/>
    <lineage>
        <taxon>Bacteria</taxon>
        <taxon>Thermotogati</taxon>
        <taxon>Synergistota</taxon>
        <taxon>Synergistia</taxon>
        <taxon>Synergistales</taxon>
        <taxon>Synergistaceae</taxon>
        <taxon>Aminomonas</taxon>
    </lineage>
</organism>
<dbReference type="RefSeq" id="WP_006302082.1">
    <property type="nucleotide sequence ID" value="NZ_CM001022.1"/>
</dbReference>
<reference evidence="7 8" key="1">
    <citation type="journal article" date="2010" name="Stand. Genomic Sci.">
        <title>Non-contiguous finished genome sequence of Aminomonas paucivorans type strain (GLU-3).</title>
        <authorList>
            <person name="Pitluck S."/>
            <person name="Yasawong M."/>
            <person name="Held B."/>
            <person name="Lapidus A."/>
            <person name="Nolan M."/>
            <person name="Copeland A."/>
            <person name="Lucas S."/>
            <person name="Del Rio T.G."/>
            <person name="Tice H."/>
            <person name="Cheng J.F."/>
            <person name="Chertkov O."/>
            <person name="Goodwin L."/>
            <person name="Tapia R."/>
            <person name="Han C."/>
            <person name="Liolios K."/>
            <person name="Ivanova N."/>
            <person name="Mavromatis K."/>
            <person name="Ovchinnikova G."/>
            <person name="Pati A."/>
            <person name="Chen A."/>
            <person name="Palaniappan K."/>
            <person name="Land M."/>
            <person name="Hauser L."/>
            <person name="Chang Y.J."/>
            <person name="Jeffries C.D."/>
            <person name="Pukall R."/>
            <person name="Spring S."/>
            <person name="Rohde M."/>
            <person name="Sikorski J."/>
            <person name="Goker M."/>
            <person name="Woyke T."/>
            <person name="Bristow J."/>
            <person name="Eisen J.A."/>
            <person name="Markowitz V."/>
            <person name="Hugenholtz P."/>
            <person name="Kyrpides N.C."/>
            <person name="Klenk H.P."/>
        </authorList>
    </citation>
    <scope>NUCLEOTIDE SEQUENCE [LARGE SCALE GENOMIC DNA]</scope>
    <source>
        <strain evidence="7 8">DSM 12260</strain>
    </source>
</reference>
<accession>E3D0U6</accession>
<evidence type="ECO:0000256" key="3">
    <source>
        <dbReference type="PROSITE-ProRule" id="PRU00284"/>
    </source>
</evidence>
<dbReference type="PaxDb" id="584708-Apau_2427"/>
<feature type="transmembrane region" description="Helical" evidence="4">
    <location>
        <begin position="9"/>
        <end position="32"/>
    </location>
</feature>
<feature type="domain" description="HAMP" evidence="6">
    <location>
        <begin position="341"/>
        <end position="396"/>
    </location>
</feature>
<dbReference type="EMBL" id="CM001022">
    <property type="protein sequence ID" value="EFQ24834.1"/>
    <property type="molecule type" value="Genomic_DNA"/>
</dbReference>
<dbReference type="OrthoDB" id="2489132at2"/>
<evidence type="ECO:0000256" key="2">
    <source>
        <dbReference type="ARBA" id="ARBA00029447"/>
    </source>
</evidence>
<evidence type="ECO:0000256" key="4">
    <source>
        <dbReference type="SAM" id="Phobius"/>
    </source>
</evidence>
<keyword evidence="8" id="KW-1185">Reference proteome</keyword>
<dbReference type="SMART" id="SM00283">
    <property type="entry name" value="MA"/>
    <property type="match status" value="1"/>
</dbReference>
<keyword evidence="4" id="KW-0472">Membrane</keyword>
<evidence type="ECO:0000259" key="6">
    <source>
        <dbReference type="PROSITE" id="PS50885"/>
    </source>
</evidence>
<gene>
    <name evidence="7" type="ORF">Apau_2427</name>
</gene>
<feature type="transmembrane region" description="Helical" evidence="4">
    <location>
        <begin position="321"/>
        <end position="340"/>
    </location>
</feature>
<keyword evidence="1 3" id="KW-0807">Transducer</keyword>
<dbReference type="eggNOG" id="COG0840">
    <property type="taxonomic scope" value="Bacteria"/>
</dbReference>
<dbReference type="InterPro" id="IPR004089">
    <property type="entry name" value="MCPsignal_dom"/>
</dbReference>
<dbReference type="SMART" id="SM00304">
    <property type="entry name" value="HAMP"/>
    <property type="match status" value="1"/>
</dbReference>
<dbReference type="Proteomes" id="UP000005096">
    <property type="component" value="Chromosome"/>
</dbReference>